<gene>
    <name evidence="8" type="ORF">ACFSUF_08970</name>
</gene>
<dbReference type="SUPFAM" id="SSF75615">
    <property type="entry name" value="Siroheme synthase middle domains-like"/>
    <property type="match status" value="1"/>
</dbReference>
<keyword evidence="3" id="KW-0560">Oxidoreductase</keyword>
<evidence type="ECO:0000256" key="3">
    <source>
        <dbReference type="ARBA" id="ARBA00023002"/>
    </source>
</evidence>
<accession>A0ABW5PB78</accession>
<keyword evidence="5" id="KW-0627">Porphyrin biosynthesis</keyword>
<dbReference type="SUPFAM" id="SSF51735">
    <property type="entry name" value="NAD(P)-binding Rossmann-fold domains"/>
    <property type="match status" value="1"/>
</dbReference>
<evidence type="ECO:0000256" key="4">
    <source>
        <dbReference type="ARBA" id="ARBA00023027"/>
    </source>
</evidence>
<dbReference type="RefSeq" id="WP_377602207.1">
    <property type="nucleotide sequence ID" value="NZ_JBHUME010000007.1"/>
</dbReference>
<evidence type="ECO:0000256" key="2">
    <source>
        <dbReference type="ARBA" id="ARBA00012400"/>
    </source>
</evidence>
<dbReference type="Gene3D" id="3.40.50.720">
    <property type="entry name" value="NAD(P)-binding Rossmann-like Domain"/>
    <property type="match status" value="1"/>
</dbReference>
<organism evidence="8 9">
    <name type="scientific">Paenibacillus gansuensis</name>
    <dbReference type="NCBI Taxonomy" id="306542"/>
    <lineage>
        <taxon>Bacteria</taxon>
        <taxon>Bacillati</taxon>
        <taxon>Bacillota</taxon>
        <taxon>Bacilli</taxon>
        <taxon>Bacillales</taxon>
        <taxon>Paenibacillaceae</taxon>
        <taxon>Paenibacillus</taxon>
    </lineage>
</organism>
<evidence type="ECO:0000256" key="6">
    <source>
        <dbReference type="ARBA" id="ARBA00047561"/>
    </source>
</evidence>
<dbReference type="PANTHER" id="PTHR35330">
    <property type="entry name" value="SIROHEME BIOSYNTHESIS PROTEIN MET8"/>
    <property type="match status" value="1"/>
</dbReference>
<dbReference type="EC" id="1.3.1.76" evidence="2"/>
<protein>
    <recommendedName>
        <fullName evidence="2">precorrin-2 dehydrogenase</fullName>
        <ecNumber evidence="2">1.3.1.76</ecNumber>
    </recommendedName>
</protein>
<dbReference type="PANTHER" id="PTHR35330:SF1">
    <property type="entry name" value="SIROHEME BIOSYNTHESIS PROTEIN MET8"/>
    <property type="match status" value="1"/>
</dbReference>
<evidence type="ECO:0000259" key="7">
    <source>
        <dbReference type="Pfam" id="PF14824"/>
    </source>
</evidence>
<comment type="pathway">
    <text evidence="1">Porphyrin-containing compound metabolism; siroheme biosynthesis; sirohydrochlorin from precorrin-2: step 1/1.</text>
</comment>
<dbReference type="InterPro" id="IPR006367">
    <property type="entry name" value="Sirohaem_synthase_N"/>
</dbReference>
<dbReference type="InterPro" id="IPR036291">
    <property type="entry name" value="NAD(P)-bd_dom_sf"/>
</dbReference>
<dbReference type="InterPro" id="IPR028281">
    <property type="entry name" value="Sirohaem_synthase_central"/>
</dbReference>
<dbReference type="EMBL" id="JBHUME010000007">
    <property type="protein sequence ID" value="MFD2612551.1"/>
    <property type="molecule type" value="Genomic_DNA"/>
</dbReference>
<dbReference type="InterPro" id="IPR042518">
    <property type="entry name" value="SirC_C"/>
</dbReference>
<keyword evidence="9" id="KW-1185">Reference proteome</keyword>
<dbReference type="InterPro" id="IPR028161">
    <property type="entry name" value="Met8-like"/>
</dbReference>
<dbReference type="NCBIfam" id="TIGR01470">
    <property type="entry name" value="cysG_Nterm"/>
    <property type="match status" value="1"/>
</dbReference>
<evidence type="ECO:0000256" key="5">
    <source>
        <dbReference type="ARBA" id="ARBA00023244"/>
    </source>
</evidence>
<evidence type="ECO:0000313" key="8">
    <source>
        <dbReference type="EMBL" id="MFD2612551.1"/>
    </source>
</evidence>
<feature type="domain" description="Siroheme synthase central" evidence="7">
    <location>
        <begin position="121"/>
        <end position="146"/>
    </location>
</feature>
<evidence type="ECO:0000256" key="1">
    <source>
        <dbReference type="ARBA" id="ARBA00005010"/>
    </source>
</evidence>
<evidence type="ECO:0000313" key="9">
    <source>
        <dbReference type="Proteomes" id="UP001597541"/>
    </source>
</evidence>
<comment type="caution">
    <text evidence="8">The sequence shown here is derived from an EMBL/GenBank/DDBJ whole genome shotgun (WGS) entry which is preliminary data.</text>
</comment>
<dbReference type="Pfam" id="PF13241">
    <property type="entry name" value="NAD_binding_7"/>
    <property type="match status" value="1"/>
</dbReference>
<keyword evidence="4" id="KW-0520">NAD</keyword>
<name>A0ABW5PB78_9BACL</name>
<proteinExistence type="predicted"/>
<comment type="catalytic activity">
    <reaction evidence="6">
        <text>precorrin-2 + NAD(+) = sirohydrochlorin + NADH + 2 H(+)</text>
        <dbReference type="Rhea" id="RHEA:15613"/>
        <dbReference type="ChEBI" id="CHEBI:15378"/>
        <dbReference type="ChEBI" id="CHEBI:57540"/>
        <dbReference type="ChEBI" id="CHEBI:57945"/>
        <dbReference type="ChEBI" id="CHEBI:58351"/>
        <dbReference type="ChEBI" id="CHEBI:58827"/>
        <dbReference type="EC" id="1.3.1.76"/>
    </reaction>
</comment>
<dbReference type="Pfam" id="PF14824">
    <property type="entry name" value="Sirohm_synth_M"/>
    <property type="match status" value="1"/>
</dbReference>
<dbReference type="Proteomes" id="UP001597541">
    <property type="component" value="Unassembled WGS sequence"/>
</dbReference>
<sequence>MSHDYPVMLKLAGRNCLVVGGGAVAERKVASLLEARADVTVVAEEWTPVIEGLVKEGRVRGEKRAFRETDVKGSFLVFAATNRPEVNENVCRLASSFGALVNRADRPEDSSFTDPAVLRRGKITFAVSTGGASPSLAKDIKRELEQLYGIEFEQAAEFLGEIRDLVQKSGLPSEKRHRLLREIWNEIGMKGIRSGSPEEWKLVVRRLLRIEEER</sequence>
<reference evidence="9" key="1">
    <citation type="journal article" date="2019" name="Int. J. Syst. Evol. Microbiol.">
        <title>The Global Catalogue of Microorganisms (GCM) 10K type strain sequencing project: providing services to taxonomists for standard genome sequencing and annotation.</title>
        <authorList>
            <consortium name="The Broad Institute Genomics Platform"/>
            <consortium name="The Broad Institute Genome Sequencing Center for Infectious Disease"/>
            <person name="Wu L."/>
            <person name="Ma J."/>
        </authorList>
    </citation>
    <scope>NUCLEOTIDE SEQUENCE [LARGE SCALE GENOMIC DNA]</scope>
    <source>
        <strain evidence="9">KCTC 3950</strain>
    </source>
</reference>
<dbReference type="Gene3D" id="1.10.8.610">
    <property type="entry name" value="SirC, precorrin-2 dehydrogenase, C-terminal helical domain-like"/>
    <property type="match status" value="1"/>
</dbReference>